<dbReference type="PROSITE" id="PS50042">
    <property type="entry name" value="CNMP_BINDING_3"/>
    <property type="match status" value="1"/>
</dbReference>
<comment type="subcellular location">
    <subcellularLocation>
        <location evidence="1">Secreted</location>
    </subcellularLocation>
</comment>
<dbReference type="CDD" id="cd00038">
    <property type="entry name" value="CAP_ED"/>
    <property type="match status" value="1"/>
</dbReference>
<comment type="caution">
    <text evidence="5">The sequence shown here is derived from an EMBL/GenBank/DDBJ whole genome shotgun (WGS) entry which is preliminary data.</text>
</comment>
<evidence type="ECO:0000256" key="2">
    <source>
        <dbReference type="ARBA" id="ARBA00022525"/>
    </source>
</evidence>
<keyword evidence="6" id="KW-1185">Reference proteome</keyword>
<name>A0ABW3M5R7_9PSEU</name>
<evidence type="ECO:0000313" key="5">
    <source>
        <dbReference type="EMBL" id="MFD1045992.1"/>
    </source>
</evidence>
<dbReference type="InterPro" id="IPR013783">
    <property type="entry name" value="Ig-like_fold"/>
</dbReference>
<evidence type="ECO:0000313" key="6">
    <source>
        <dbReference type="Proteomes" id="UP001597045"/>
    </source>
</evidence>
<evidence type="ECO:0000256" key="1">
    <source>
        <dbReference type="ARBA" id="ARBA00004613"/>
    </source>
</evidence>
<proteinExistence type="predicted"/>
<dbReference type="InterPro" id="IPR033764">
    <property type="entry name" value="Sdr_B"/>
</dbReference>
<dbReference type="Gene3D" id="2.60.120.10">
    <property type="entry name" value="Jelly Rolls"/>
    <property type="match status" value="1"/>
</dbReference>
<evidence type="ECO:0000259" key="4">
    <source>
        <dbReference type="PROSITE" id="PS50042"/>
    </source>
</evidence>
<dbReference type="SUPFAM" id="SSF51206">
    <property type="entry name" value="cAMP-binding domain-like"/>
    <property type="match status" value="1"/>
</dbReference>
<dbReference type="InterPro" id="IPR000595">
    <property type="entry name" value="cNMP-bd_dom"/>
</dbReference>
<keyword evidence="2" id="KW-0964">Secreted</keyword>
<evidence type="ECO:0000256" key="3">
    <source>
        <dbReference type="ARBA" id="ARBA00022729"/>
    </source>
</evidence>
<dbReference type="Pfam" id="PF17210">
    <property type="entry name" value="SdrD_B"/>
    <property type="match status" value="1"/>
</dbReference>
<dbReference type="InterPro" id="IPR018490">
    <property type="entry name" value="cNMP-bd_dom_sf"/>
</dbReference>
<feature type="domain" description="Cyclic nucleotide-binding" evidence="4">
    <location>
        <begin position="29"/>
        <end position="74"/>
    </location>
</feature>
<organism evidence="5 6">
    <name type="scientific">Kibdelosporangium lantanae</name>
    <dbReference type="NCBI Taxonomy" id="1497396"/>
    <lineage>
        <taxon>Bacteria</taxon>
        <taxon>Bacillati</taxon>
        <taxon>Actinomycetota</taxon>
        <taxon>Actinomycetes</taxon>
        <taxon>Pseudonocardiales</taxon>
        <taxon>Pseudonocardiaceae</taxon>
        <taxon>Kibdelosporangium</taxon>
    </lineage>
</organism>
<dbReference type="Proteomes" id="UP001597045">
    <property type="component" value="Unassembled WGS sequence"/>
</dbReference>
<keyword evidence="3" id="KW-0732">Signal</keyword>
<dbReference type="SUPFAM" id="SSF117074">
    <property type="entry name" value="Hypothetical protein PA1324"/>
    <property type="match status" value="1"/>
</dbReference>
<protein>
    <submittedName>
        <fullName evidence="5">SdrD B-like domain-containing protein</fullName>
    </submittedName>
</protein>
<dbReference type="Gene3D" id="2.60.40.10">
    <property type="entry name" value="Immunoglobulins"/>
    <property type="match status" value="1"/>
</dbReference>
<dbReference type="InterPro" id="IPR014710">
    <property type="entry name" value="RmlC-like_jellyroll"/>
</dbReference>
<dbReference type="EMBL" id="JBHTIS010000479">
    <property type="protein sequence ID" value="MFD1045992.1"/>
    <property type="molecule type" value="Genomic_DNA"/>
</dbReference>
<reference evidence="6" key="1">
    <citation type="journal article" date="2019" name="Int. J. Syst. Evol. Microbiol.">
        <title>The Global Catalogue of Microorganisms (GCM) 10K type strain sequencing project: providing services to taxonomists for standard genome sequencing and annotation.</title>
        <authorList>
            <consortium name="The Broad Institute Genomics Platform"/>
            <consortium name="The Broad Institute Genome Sequencing Center for Infectious Disease"/>
            <person name="Wu L."/>
            <person name="Ma J."/>
        </authorList>
    </citation>
    <scope>NUCLEOTIDE SEQUENCE [LARGE SCALE GENOMIC DNA]</scope>
    <source>
        <strain evidence="6">JCM 31486</strain>
    </source>
</reference>
<gene>
    <name evidence="5" type="ORF">ACFQ1S_10670</name>
</gene>
<accession>A0ABW3M5R7</accession>
<sequence>MTTGQDSFWGRLGTAEQKAIEATSSRRGYRPGEYLCHEGEESNHVIIMMGGSVRVLSHSIDDRAVVIGVRTAGDINRACRQPAGTYTWECGKKEFYAGEYNGDNTETAMGSVAVVPGAERMPATVTDPLTNGTAGVGWFDRTNGSMQNDKHTNGLQVTGDAREGLGDLEALCDLAPVQVGNRVWVDENTNGVEDGDESPLAGVKVTATPCLGGTALAPKTTDSKGEYAFTTADGLKPDTCYNLKFDYTNADTSAIPGEPPGSSLKWTAKTADSKVDPNTGLATVTVGPAGSVDNSVDAGVVAYLSSASSSYPIGLDDPPWDPARDEAPGIEVITVDVEVVDEVPYALDGTLDTTHLTSHPATTHRITIKVPLPPPSSLSPSQCPQWTDMEVKVAQVVDVGLRDVDGEGLDLGVFAAHGDSLA</sequence>